<dbReference type="Proteomes" id="UP000644507">
    <property type="component" value="Unassembled WGS sequence"/>
</dbReference>
<dbReference type="PANTHER" id="PTHR33608:SF7">
    <property type="entry name" value="DUF58 DOMAIN-CONTAINING PROTEIN"/>
    <property type="match status" value="1"/>
</dbReference>
<accession>A0A918WMA6</accession>
<dbReference type="InterPro" id="IPR036465">
    <property type="entry name" value="vWFA_dom_sf"/>
</dbReference>
<dbReference type="EMBL" id="BMXI01000013">
    <property type="protein sequence ID" value="GHC60030.1"/>
    <property type="molecule type" value="Genomic_DNA"/>
</dbReference>
<reference evidence="2" key="1">
    <citation type="journal article" date="2014" name="Int. J. Syst. Evol. Microbiol.">
        <title>Complete genome sequence of Corynebacterium casei LMG S-19264T (=DSM 44701T), isolated from a smear-ripened cheese.</title>
        <authorList>
            <consortium name="US DOE Joint Genome Institute (JGI-PGF)"/>
            <person name="Walter F."/>
            <person name="Albersmeier A."/>
            <person name="Kalinowski J."/>
            <person name="Ruckert C."/>
        </authorList>
    </citation>
    <scope>NUCLEOTIDE SEQUENCE</scope>
    <source>
        <strain evidence="2">KCTC 12988</strain>
    </source>
</reference>
<dbReference type="Gene3D" id="3.40.50.410">
    <property type="entry name" value="von Willebrand factor, type A domain"/>
    <property type="match status" value="1"/>
</dbReference>
<dbReference type="Pfam" id="PF01882">
    <property type="entry name" value="DUF58"/>
    <property type="match status" value="1"/>
</dbReference>
<feature type="domain" description="DUF58" evidence="1">
    <location>
        <begin position="52"/>
        <end position="252"/>
    </location>
</feature>
<name>A0A918WMA6_9BACT</name>
<keyword evidence="3" id="KW-1185">Reference proteome</keyword>
<dbReference type="InterPro" id="IPR002881">
    <property type="entry name" value="DUF58"/>
</dbReference>
<sequence>MSESQSTGTLTSPAFIQRLESLFLLARRVLGGTLQADRKSRKKGTGITFADYAEYRLGDDFRAIDWRVYARFDQLVIKLFELEEDATIYLLFDSSQSMESKIQTAKELTAAMAYIGLYCLDRVAIYGMADSLKPLLEPGRGKGKVFPMLRALEEAKTFGSDTDFTACVREFQARHRKKGMVIVVSDFLYPKGFEGGLKRLAGLGHDVFAIQVHDSADLTCDWKGDVEVECIETQKRERLTVTRKEAQAYEAAITKWNEDLRKECARRGIGLAATTNEVPFDEVVQGILRKGGLVA</sequence>
<evidence type="ECO:0000313" key="2">
    <source>
        <dbReference type="EMBL" id="GHC60030.1"/>
    </source>
</evidence>
<gene>
    <name evidence="2" type="ORF">GCM10007100_29050</name>
</gene>
<protein>
    <recommendedName>
        <fullName evidence="1">DUF58 domain-containing protein</fullName>
    </recommendedName>
</protein>
<comment type="caution">
    <text evidence="2">The sequence shown here is derived from an EMBL/GenBank/DDBJ whole genome shotgun (WGS) entry which is preliminary data.</text>
</comment>
<evidence type="ECO:0000313" key="3">
    <source>
        <dbReference type="Proteomes" id="UP000644507"/>
    </source>
</evidence>
<dbReference type="AlphaFoldDB" id="A0A918WMA6"/>
<dbReference type="PANTHER" id="PTHR33608">
    <property type="entry name" value="BLL2464 PROTEIN"/>
    <property type="match status" value="1"/>
</dbReference>
<dbReference type="RefSeq" id="WP_189571295.1">
    <property type="nucleotide sequence ID" value="NZ_BMXI01000013.1"/>
</dbReference>
<evidence type="ECO:0000259" key="1">
    <source>
        <dbReference type="Pfam" id="PF01882"/>
    </source>
</evidence>
<organism evidence="2 3">
    <name type="scientific">Roseibacillus persicicus</name>
    <dbReference type="NCBI Taxonomy" id="454148"/>
    <lineage>
        <taxon>Bacteria</taxon>
        <taxon>Pseudomonadati</taxon>
        <taxon>Verrucomicrobiota</taxon>
        <taxon>Verrucomicrobiia</taxon>
        <taxon>Verrucomicrobiales</taxon>
        <taxon>Verrucomicrobiaceae</taxon>
        <taxon>Roseibacillus</taxon>
    </lineage>
</organism>
<dbReference type="SUPFAM" id="SSF53300">
    <property type="entry name" value="vWA-like"/>
    <property type="match status" value="1"/>
</dbReference>
<proteinExistence type="predicted"/>
<reference evidence="2" key="2">
    <citation type="submission" date="2020-09" db="EMBL/GenBank/DDBJ databases">
        <authorList>
            <person name="Sun Q."/>
            <person name="Kim S."/>
        </authorList>
    </citation>
    <scope>NUCLEOTIDE SEQUENCE</scope>
    <source>
        <strain evidence="2">KCTC 12988</strain>
    </source>
</reference>